<accession>A0A6C0CM05</accession>
<dbReference type="EMBL" id="MN739436">
    <property type="protein sequence ID" value="QHT04694.1"/>
    <property type="molecule type" value="Genomic_DNA"/>
</dbReference>
<organism evidence="1">
    <name type="scientific">viral metagenome</name>
    <dbReference type="NCBI Taxonomy" id="1070528"/>
    <lineage>
        <taxon>unclassified sequences</taxon>
        <taxon>metagenomes</taxon>
        <taxon>organismal metagenomes</taxon>
    </lineage>
</organism>
<name>A0A6C0CM05_9ZZZZ</name>
<evidence type="ECO:0000313" key="1">
    <source>
        <dbReference type="EMBL" id="QHT04694.1"/>
    </source>
</evidence>
<dbReference type="AlphaFoldDB" id="A0A6C0CM05"/>
<proteinExistence type="predicted"/>
<protein>
    <submittedName>
        <fullName evidence="1">Uncharacterized protein</fullName>
    </submittedName>
</protein>
<reference evidence="1" key="1">
    <citation type="journal article" date="2020" name="Nature">
        <title>Giant virus diversity and host interactions through global metagenomics.</title>
        <authorList>
            <person name="Schulz F."/>
            <person name="Roux S."/>
            <person name="Paez-Espino D."/>
            <person name="Jungbluth S."/>
            <person name="Walsh D.A."/>
            <person name="Denef V.J."/>
            <person name="McMahon K.D."/>
            <person name="Konstantinidis K.T."/>
            <person name="Eloe-Fadrosh E.A."/>
            <person name="Kyrpides N.C."/>
            <person name="Woyke T."/>
        </authorList>
    </citation>
    <scope>NUCLEOTIDE SEQUENCE</scope>
    <source>
        <strain evidence="1">GVMAG-M-3300021343-4</strain>
    </source>
</reference>
<sequence>MKTNIIVIDDFHDTPDVYRNFILMQDFNVTGNFPGARTESYATKSDKERFEKIMGKKITYWPTEYNGSYQYTLAEHDSWVHRDCTDYSALIFLTPDAPLDAGTAIFRHKSTGLLEIREDTSEEDKKQLDADSNDIDKWELVDYVGNKYNRCVIFNGRFNHRSMKYFGDSKETGRLFQTFFFNCEE</sequence>